<dbReference type="Pfam" id="PF01935">
    <property type="entry name" value="DUF87"/>
    <property type="match status" value="1"/>
</dbReference>
<accession>A0ABN2FRU7</accession>
<sequence>MLGHTTIGRRTPAGISLADARQHLQVLGPTGTGKSTLLTHMAVEEAKAGRGIAVLDPKGDLVRGILDQLPADCGDRLVLIDPDDEEAWPAINLLDLTASPPNSGAAYRAAGSATAVMGQLWARWWGHRSADIAYHAALTLAHDPNGTLGQMSRLLTDHPWRRGVVAGVRSRLGPLREGTLGEFWGTWDQMPSGARLAVAAPLLAKLRAVLGHPLPAGLFGLPRTTFRFEQILDGGILLARLPKDDIGLDTARLVGSMLTTGLIHAAGARARQPESARLDATVILDEAHNFLHLPIGVDDALAELRGFHVSLVLAHQYVNQLTKPMQDAVDGNARNKIFFNLGPRDAKEMVGHVHPYLDEQDLRRLGAYTIVLRAIADSRPIPPVTLHTFPRSPVIPGRADALRRAARANTGIPASIREKLYVPPAVADLLALDDTLDQTDEPLAPSALFSADGPPYGDTVTNPSTAWDSDTEPW</sequence>
<protein>
    <recommendedName>
        <fullName evidence="2">AAA+ ATPase domain-containing protein</fullName>
    </recommendedName>
</protein>
<evidence type="ECO:0000256" key="1">
    <source>
        <dbReference type="SAM" id="MobiDB-lite"/>
    </source>
</evidence>
<reference evidence="3 4" key="1">
    <citation type="journal article" date="2019" name="Int. J. Syst. Evol. Microbiol.">
        <title>The Global Catalogue of Microorganisms (GCM) 10K type strain sequencing project: providing services to taxonomists for standard genome sequencing and annotation.</title>
        <authorList>
            <consortium name="The Broad Institute Genomics Platform"/>
            <consortium name="The Broad Institute Genome Sequencing Center for Infectious Disease"/>
            <person name="Wu L."/>
            <person name="Ma J."/>
        </authorList>
    </citation>
    <scope>NUCLEOTIDE SEQUENCE [LARGE SCALE GENOMIC DNA]</scope>
    <source>
        <strain evidence="3 4">JCM 14718</strain>
    </source>
</reference>
<organism evidence="3 4">
    <name type="scientific">Fodinicola feengrottensis</name>
    <dbReference type="NCBI Taxonomy" id="435914"/>
    <lineage>
        <taxon>Bacteria</taxon>
        <taxon>Bacillati</taxon>
        <taxon>Actinomycetota</taxon>
        <taxon>Actinomycetes</taxon>
        <taxon>Mycobacteriales</taxon>
        <taxon>Fodinicola</taxon>
    </lineage>
</organism>
<dbReference type="InterPro" id="IPR002789">
    <property type="entry name" value="HerA_central"/>
</dbReference>
<proteinExistence type="predicted"/>
<dbReference type="InterPro" id="IPR003593">
    <property type="entry name" value="AAA+_ATPase"/>
</dbReference>
<keyword evidence="4" id="KW-1185">Reference proteome</keyword>
<name>A0ABN2FRU7_9ACTN</name>
<evidence type="ECO:0000313" key="3">
    <source>
        <dbReference type="EMBL" id="GAA1657163.1"/>
    </source>
</evidence>
<dbReference type="SUPFAM" id="SSF52540">
    <property type="entry name" value="P-loop containing nucleoside triphosphate hydrolases"/>
    <property type="match status" value="1"/>
</dbReference>
<dbReference type="InterPro" id="IPR051162">
    <property type="entry name" value="T4SS_component"/>
</dbReference>
<evidence type="ECO:0000313" key="4">
    <source>
        <dbReference type="Proteomes" id="UP001500618"/>
    </source>
</evidence>
<feature type="compositionally biased region" description="Polar residues" evidence="1">
    <location>
        <begin position="459"/>
        <end position="468"/>
    </location>
</feature>
<dbReference type="SMART" id="SM00382">
    <property type="entry name" value="AAA"/>
    <property type="match status" value="1"/>
</dbReference>
<dbReference type="PANTHER" id="PTHR30121:SF11">
    <property type="entry name" value="AAA+ ATPASE DOMAIN-CONTAINING PROTEIN"/>
    <property type="match status" value="1"/>
</dbReference>
<comment type="caution">
    <text evidence="3">The sequence shown here is derived from an EMBL/GenBank/DDBJ whole genome shotgun (WGS) entry which is preliminary data.</text>
</comment>
<gene>
    <name evidence="3" type="ORF">GCM10009765_03350</name>
</gene>
<dbReference type="CDD" id="cd01127">
    <property type="entry name" value="TrwB_TraG_TraD_VirD4"/>
    <property type="match status" value="2"/>
</dbReference>
<dbReference type="InterPro" id="IPR027417">
    <property type="entry name" value="P-loop_NTPase"/>
</dbReference>
<feature type="region of interest" description="Disordered" evidence="1">
    <location>
        <begin position="444"/>
        <end position="474"/>
    </location>
</feature>
<feature type="domain" description="AAA+ ATPase" evidence="2">
    <location>
        <begin position="20"/>
        <end position="343"/>
    </location>
</feature>
<dbReference type="Gene3D" id="3.40.50.300">
    <property type="entry name" value="P-loop containing nucleotide triphosphate hydrolases"/>
    <property type="match status" value="2"/>
</dbReference>
<dbReference type="EMBL" id="BAAANY010000001">
    <property type="protein sequence ID" value="GAA1657163.1"/>
    <property type="molecule type" value="Genomic_DNA"/>
</dbReference>
<dbReference type="Proteomes" id="UP001500618">
    <property type="component" value="Unassembled WGS sequence"/>
</dbReference>
<evidence type="ECO:0000259" key="2">
    <source>
        <dbReference type="SMART" id="SM00382"/>
    </source>
</evidence>
<dbReference type="PANTHER" id="PTHR30121">
    <property type="entry name" value="UNCHARACTERIZED PROTEIN YJGR-RELATED"/>
    <property type="match status" value="1"/>
</dbReference>